<dbReference type="EMBL" id="CTRP01000014">
    <property type="protein sequence ID" value="CQR73620.1"/>
    <property type="molecule type" value="Genomic_DNA"/>
</dbReference>
<keyword evidence="2" id="KW-1185">Reference proteome</keyword>
<name>A0A0U1L1R3_9FIRM</name>
<sequence>MMVSGSAISLFNSQKADSGFQAPLVNACSQSLLFQKRRQNNLQENVSSVKSAVDLNRSINPFTVNPEQELTAMHNQLITLCLHNPNLNDFHLHDKLRKTNPTLTIDTFYRLKQECGLDNHEAICNILLNRLFLGCNNELNTTQLKFIYKMHPELHDRDIRPGSPGELIVYKCLFGKRLAKKGSLYVHLFIDMFNGWSFASISSNRSLKEGIRILQKHIEPKYSKHGFQLKNILQSLPTYRTKQNTMPLTNPNGLAAKIQWEISTRQFGLIRHFQRQLVLSNFFENYREELPSLRTLIAFSKLIKKYNAEFNFCHQRPMLRSTTIKP</sequence>
<dbReference type="AlphaFoldDB" id="A0A0U1L1R3"/>
<proteinExistence type="predicted"/>
<reference evidence="2" key="1">
    <citation type="submission" date="2015-03" db="EMBL/GenBank/DDBJ databases">
        <authorList>
            <person name="Nijsse Bart"/>
        </authorList>
    </citation>
    <scope>NUCLEOTIDE SEQUENCE [LARGE SCALE GENOMIC DNA]</scope>
</reference>
<dbReference type="Proteomes" id="UP000049855">
    <property type="component" value="Unassembled WGS sequence"/>
</dbReference>
<organism evidence="1 2">
    <name type="scientific">Sporomusa ovata</name>
    <dbReference type="NCBI Taxonomy" id="2378"/>
    <lineage>
        <taxon>Bacteria</taxon>
        <taxon>Bacillati</taxon>
        <taxon>Bacillota</taxon>
        <taxon>Negativicutes</taxon>
        <taxon>Selenomonadales</taxon>
        <taxon>Sporomusaceae</taxon>
        <taxon>Sporomusa</taxon>
    </lineage>
</organism>
<dbReference type="RefSeq" id="WP_021170894.1">
    <property type="nucleotide sequence ID" value="NZ_CTRP01000014.1"/>
</dbReference>
<protein>
    <submittedName>
        <fullName evidence="1">Uncharacterized protein</fullName>
    </submittedName>
</protein>
<evidence type="ECO:0000313" key="2">
    <source>
        <dbReference type="Proteomes" id="UP000049855"/>
    </source>
</evidence>
<accession>A0A0U1L1R3</accession>
<evidence type="ECO:0000313" key="1">
    <source>
        <dbReference type="EMBL" id="CQR73620.1"/>
    </source>
</evidence>
<gene>
    <name evidence="1" type="ORF">SpAn4DRAFT_0082</name>
</gene>